<accession>A0A918VEU0</accession>
<evidence type="ECO:0000313" key="2">
    <source>
        <dbReference type="EMBL" id="GGZ95672.1"/>
    </source>
</evidence>
<protein>
    <recommendedName>
        <fullName evidence="1">Dienelactone hydrolase domain-containing protein</fullName>
    </recommendedName>
</protein>
<reference evidence="2" key="2">
    <citation type="submission" date="2020-09" db="EMBL/GenBank/DDBJ databases">
        <authorList>
            <person name="Sun Q."/>
            <person name="Kim S."/>
        </authorList>
    </citation>
    <scope>NUCLEOTIDE SEQUENCE</scope>
    <source>
        <strain evidence="2">KCTC 32422</strain>
    </source>
</reference>
<comment type="caution">
    <text evidence="2">The sequence shown here is derived from an EMBL/GenBank/DDBJ whole genome shotgun (WGS) entry which is preliminary data.</text>
</comment>
<evidence type="ECO:0000259" key="1">
    <source>
        <dbReference type="Pfam" id="PF01738"/>
    </source>
</evidence>
<proteinExistence type="predicted"/>
<sequence length="237" mass="25029">MALTIQLEPIPYTDRDTALTGWLARPSGNPRAAVLVFPTIANVTPAIERRARMLADAGYLAMIADFYGAPVPSFEAARPLAEALRADVDHYRTRLAAALTTLRGHDAAQGLPLAAIGFCMGGQAVLELARAGADLALVASFHGLLDTQRSAAAPITPRILVCHGDADPMAPRAAVMAFWQEMDGVGANWHFHSYSGVKHGFTDPGSDARGLPAIAYDPSADRQSWAALMGLLDEAAG</sequence>
<dbReference type="Gene3D" id="3.40.50.1820">
    <property type="entry name" value="alpha/beta hydrolase"/>
    <property type="match status" value="1"/>
</dbReference>
<dbReference type="Pfam" id="PF01738">
    <property type="entry name" value="DLH"/>
    <property type="match status" value="1"/>
</dbReference>
<reference evidence="2" key="1">
    <citation type="journal article" date="2014" name="Int. J. Syst. Evol. Microbiol.">
        <title>Complete genome sequence of Corynebacterium casei LMG S-19264T (=DSM 44701T), isolated from a smear-ripened cheese.</title>
        <authorList>
            <consortium name="US DOE Joint Genome Institute (JGI-PGF)"/>
            <person name="Walter F."/>
            <person name="Albersmeier A."/>
            <person name="Kalinowski J."/>
            <person name="Ruckert C."/>
        </authorList>
    </citation>
    <scope>NUCLEOTIDE SEQUENCE</scope>
    <source>
        <strain evidence="2">KCTC 32422</strain>
    </source>
</reference>
<feature type="domain" description="Dienelactone hydrolase" evidence="1">
    <location>
        <begin position="20"/>
        <end position="234"/>
    </location>
</feature>
<dbReference type="SUPFAM" id="SSF53474">
    <property type="entry name" value="alpha/beta-Hydrolases"/>
    <property type="match status" value="1"/>
</dbReference>
<dbReference type="InterPro" id="IPR029058">
    <property type="entry name" value="AB_hydrolase_fold"/>
</dbReference>
<evidence type="ECO:0000313" key="3">
    <source>
        <dbReference type="Proteomes" id="UP000634139"/>
    </source>
</evidence>
<gene>
    <name evidence="2" type="ORF">GCM10011617_15000</name>
</gene>
<dbReference type="InterPro" id="IPR050261">
    <property type="entry name" value="FrsA_esterase"/>
</dbReference>
<dbReference type="InterPro" id="IPR002925">
    <property type="entry name" value="Dienelactn_hydro"/>
</dbReference>
<dbReference type="RefSeq" id="WP_189540081.1">
    <property type="nucleotide sequence ID" value="NZ_BMZD01000003.1"/>
</dbReference>
<dbReference type="PANTHER" id="PTHR22946:SF0">
    <property type="entry name" value="DIENELACTONE HYDROLASE DOMAIN-CONTAINING PROTEIN"/>
    <property type="match status" value="1"/>
</dbReference>
<dbReference type="Proteomes" id="UP000634139">
    <property type="component" value="Unassembled WGS sequence"/>
</dbReference>
<organism evidence="2 3">
    <name type="scientific">Novosphingobium arvoryzae</name>
    <dbReference type="NCBI Taxonomy" id="1256514"/>
    <lineage>
        <taxon>Bacteria</taxon>
        <taxon>Pseudomonadati</taxon>
        <taxon>Pseudomonadota</taxon>
        <taxon>Alphaproteobacteria</taxon>
        <taxon>Sphingomonadales</taxon>
        <taxon>Sphingomonadaceae</taxon>
        <taxon>Novosphingobium</taxon>
    </lineage>
</organism>
<dbReference type="EMBL" id="BMZD01000003">
    <property type="protein sequence ID" value="GGZ95672.1"/>
    <property type="molecule type" value="Genomic_DNA"/>
</dbReference>
<name>A0A918VEU0_9SPHN</name>
<dbReference type="AlphaFoldDB" id="A0A918VEU0"/>
<dbReference type="GO" id="GO:0016787">
    <property type="term" value="F:hydrolase activity"/>
    <property type="evidence" value="ECO:0007669"/>
    <property type="project" value="InterPro"/>
</dbReference>
<dbReference type="PANTHER" id="PTHR22946">
    <property type="entry name" value="DIENELACTONE HYDROLASE DOMAIN-CONTAINING PROTEIN-RELATED"/>
    <property type="match status" value="1"/>
</dbReference>
<keyword evidence="3" id="KW-1185">Reference proteome</keyword>